<dbReference type="PANTHER" id="PTHR10891">
    <property type="entry name" value="EF-HAND CALCIUM-BINDING DOMAIN CONTAINING PROTEIN"/>
    <property type="match status" value="1"/>
</dbReference>
<reference evidence="6 7" key="1">
    <citation type="submission" date="2015-01" db="EMBL/GenBank/DDBJ databases">
        <title>Genome of allotetraploid Gossypium barbadense reveals genomic plasticity and fiber elongation in cotton evolution.</title>
        <authorList>
            <person name="Chen X."/>
            <person name="Liu X."/>
            <person name="Zhao B."/>
            <person name="Zheng H."/>
            <person name="Hu Y."/>
            <person name="Lu G."/>
            <person name="Yang C."/>
            <person name="Chen J."/>
            <person name="Shan C."/>
            <person name="Zhang L."/>
            <person name="Zhou Y."/>
            <person name="Wang L."/>
            <person name="Guo W."/>
            <person name="Bai Y."/>
            <person name="Ruan J."/>
            <person name="Shangguan X."/>
            <person name="Mao Y."/>
            <person name="Jiang J."/>
            <person name="Zhu Y."/>
            <person name="Lei J."/>
            <person name="Kang H."/>
            <person name="Chen S."/>
            <person name="He X."/>
            <person name="Wang R."/>
            <person name="Wang Y."/>
            <person name="Chen J."/>
            <person name="Wang L."/>
            <person name="Yu S."/>
            <person name="Wang B."/>
            <person name="Wei J."/>
            <person name="Song S."/>
            <person name="Lu X."/>
            <person name="Gao Z."/>
            <person name="Gu W."/>
            <person name="Deng X."/>
            <person name="Ma D."/>
            <person name="Wang S."/>
            <person name="Liang W."/>
            <person name="Fang L."/>
            <person name="Cai C."/>
            <person name="Zhu X."/>
            <person name="Zhou B."/>
            <person name="Zhang Y."/>
            <person name="Chen Z."/>
            <person name="Xu S."/>
            <person name="Zhu R."/>
            <person name="Wang S."/>
            <person name="Zhang T."/>
            <person name="Zhao G."/>
        </authorList>
    </citation>
    <scope>NUCLEOTIDE SEQUENCE [LARGE SCALE GENOMIC DNA]</scope>
    <source>
        <strain evidence="7">cv. Xinhai21</strain>
        <tissue evidence="6">Leaf</tissue>
    </source>
</reference>
<evidence type="ECO:0000256" key="1">
    <source>
        <dbReference type="ARBA" id="ARBA00003291"/>
    </source>
</evidence>
<comment type="function">
    <text evidence="1">Potential calcium sensor.</text>
</comment>
<dbReference type="PROSITE" id="PS50222">
    <property type="entry name" value="EF_HAND_2"/>
    <property type="match status" value="4"/>
</dbReference>
<evidence type="ECO:0000313" key="7">
    <source>
        <dbReference type="Proteomes" id="UP000239757"/>
    </source>
</evidence>
<dbReference type="SMART" id="SM00054">
    <property type="entry name" value="EFh"/>
    <property type="match status" value="4"/>
</dbReference>
<gene>
    <name evidence="6" type="ORF">GOBAR_AA26577</name>
</gene>
<dbReference type="InterPro" id="IPR018247">
    <property type="entry name" value="EF_Hand_1_Ca_BS"/>
</dbReference>
<evidence type="ECO:0000313" key="6">
    <source>
        <dbReference type="EMBL" id="PPR94094.1"/>
    </source>
</evidence>
<dbReference type="GO" id="GO:0005509">
    <property type="term" value="F:calcium ion binding"/>
    <property type="evidence" value="ECO:0007669"/>
    <property type="project" value="InterPro"/>
</dbReference>
<evidence type="ECO:0000259" key="5">
    <source>
        <dbReference type="PROSITE" id="PS50222"/>
    </source>
</evidence>
<evidence type="ECO:0000256" key="3">
    <source>
        <dbReference type="ARBA" id="ARBA00022737"/>
    </source>
</evidence>
<feature type="domain" description="EF-hand" evidence="5">
    <location>
        <begin position="220"/>
        <end position="255"/>
    </location>
</feature>
<feature type="domain" description="EF-hand" evidence="5">
    <location>
        <begin position="258"/>
        <end position="292"/>
    </location>
</feature>
<accession>A0A2P5WSM8</accession>
<dbReference type="FunFam" id="1.10.238.10:FF:000302">
    <property type="entry name" value="Probable calcium-binding protein CML46"/>
    <property type="match status" value="1"/>
</dbReference>
<proteinExistence type="predicted"/>
<sequence>METSSANSNSNMILLFHGFSCYNTVKSYVSRYWSFSPQSQTSDWDLKNQKSGFPSKEVLSGGERLCRKEVEILMGNLGIFCSQESEEQLNESYGCEEISRLFEQEPSLEEVKQAFDVFDVNKDGFIDAEELQRVLCVLGLKQGLKLENCNNMIKTFDEDGDGRIDFQEFRCSKAKGGLCSPVSPRKEDLNCKSINIQESEEQLNESYGCEEISRLFEQEPSLEEVKQAFDVFDVNKDGFIDAEELQRVLCVLGLKQGLKLENCNNMIKTFDEDGDGRIDFQEFVKFMENSFC</sequence>
<dbReference type="SUPFAM" id="SSF47473">
    <property type="entry name" value="EF-hand"/>
    <property type="match status" value="1"/>
</dbReference>
<keyword evidence="2" id="KW-0479">Metal-binding</keyword>
<keyword evidence="4" id="KW-0106">Calcium</keyword>
<dbReference type="InterPro" id="IPR002048">
    <property type="entry name" value="EF_hand_dom"/>
</dbReference>
<dbReference type="PROSITE" id="PS00018">
    <property type="entry name" value="EF_HAND_1"/>
    <property type="match status" value="4"/>
</dbReference>
<dbReference type="FunFam" id="1.10.238.10:FF:000003">
    <property type="entry name" value="Calmodulin A"/>
    <property type="match status" value="1"/>
</dbReference>
<evidence type="ECO:0000256" key="4">
    <source>
        <dbReference type="ARBA" id="ARBA00022837"/>
    </source>
</evidence>
<protein>
    <recommendedName>
        <fullName evidence="5">EF-hand domain-containing protein</fullName>
    </recommendedName>
</protein>
<dbReference type="InterPro" id="IPR011992">
    <property type="entry name" value="EF-hand-dom_pair"/>
</dbReference>
<dbReference type="Proteomes" id="UP000239757">
    <property type="component" value="Unassembled WGS sequence"/>
</dbReference>
<organism evidence="6 7">
    <name type="scientific">Gossypium barbadense</name>
    <name type="common">Sea Island cotton</name>
    <name type="synonym">Hibiscus barbadensis</name>
    <dbReference type="NCBI Taxonomy" id="3634"/>
    <lineage>
        <taxon>Eukaryota</taxon>
        <taxon>Viridiplantae</taxon>
        <taxon>Streptophyta</taxon>
        <taxon>Embryophyta</taxon>
        <taxon>Tracheophyta</taxon>
        <taxon>Spermatophyta</taxon>
        <taxon>Magnoliopsida</taxon>
        <taxon>eudicotyledons</taxon>
        <taxon>Gunneridae</taxon>
        <taxon>Pentapetalae</taxon>
        <taxon>rosids</taxon>
        <taxon>malvids</taxon>
        <taxon>Malvales</taxon>
        <taxon>Malvaceae</taxon>
        <taxon>Malvoideae</taxon>
        <taxon>Gossypium</taxon>
    </lineage>
</organism>
<dbReference type="Pfam" id="PF13499">
    <property type="entry name" value="EF-hand_7"/>
    <property type="match status" value="2"/>
</dbReference>
<evidence type="ECO:0000256" key="2">
    <source>
        <dbReference type="ARBA" id="ARBA00022723"/>
    </source>
</evidence>
<keyword evidence="3" id="KW-0677">Repeat</keyword>
<dbReference type="InterPro" id="IPR039647">
    <property type="entry name" value="EF_hand_pair_protein_CML-like"/>
</dbReference>
<feature type="domain" description="EF-hand" evidence="5">
    <location>
        <begin position="144"/>
        <end position="179"/>
    </location>
</feature>
<dbReference type="EMBL" id="KZ666626">
    <property type="protein sequence ID" value="PPR94094.1"/>
    <property type="molecule type" value="Genomic_DNA"/>
</dbReference>
<dbReference type="OrthoDB" id="26525at2759"/>
<dbReference type="CDD" id="cd00051">
    <property type="entry name" value="EFh"/>
    <property type="match status" value="2"/>
</dbReference>
<name>A0A2P5WSM8_GOSBA</name>
<feature type="domain" description="EF-hand" evidence="5">
    <location>
        <begin position="106"/>
        <end position="141"/>
    </location>
</feature>
<dbReference type="AlphaFoldDB" id="A0A2P5WSM8"/>
<dbReference type="Gene3D" id="1.10.238.10">
    <property type="entry name" value="EF-hand"/>
    <property type="match status" value="2"/>
</dbReference>